<protein>
    <recommendedName>
        <fullName evidence="7">tRNA N6-adenosine threonylcarbamoyltransferase</fullName>
        <ecNumber evidence="7">2.3.1.234</ecNumber>
    </recommendedName>
    <alternativeName>
        <fullName evidence="7">N6-L-threonylcarbamoyladenine synthase</fullName>
        <shortName evidence="7">t(6)A synthase</shortName>
    </alternativeName>
    <alternativeName>
        <fullName evidence="7">t(6)A37 threonylcarbamoyladenosine biosynthesis protein TsaD</fullName>
    </alternativeName>
    <alternativeName>
        <fullName evidence="7">tRNA threonylcarbamoyladenosine biosynthesis protein TsaD</fullName>
    </alternativeName>
</protein>
<dbReference type="PANTHER" id="PTHR11735">
    <property type="entry name" value="TRNA N6-ADENOSINE THREONYLCARBAMOYLTRANSFERASE"/>
    <property type="match status" value="1"/>
</dbReference>
<dbReference type="Pfam" id="PF00814">
    <property type="entry name" value="TsaD"/>
    <property type="match status" value="3"/>
</dbReference>
<evidence type="ECO:0000256" key="5">
    <source>
        <dbReference type="ARBA" id="ARBA00023004"/>
    </source>
</evidence>
<evidence type="ECO:0000313" key="10">
    <source>
        <dbReference type="Proteomes" id="UP000177130"/>
    </source>
</evidence>
<comment type="function">
    <text evidence="7">Required for the formation of a threonylcarbamoyl group on adenosine at position 37 (t(6)A37) in tRNAs that read codons beginning with adenine. Is involved in the transfer of the threonylcarbamoyl moiety of threonylcarbamoyl-AMP (TC-AMP) to the N6 group of A37, together with TsaE and TsaB. TsaD likely plays a direct catalytic role in this reaction.</text>
</comment>
<keyword evidence="4 7" id="KW-0479">Metal-binding</keyword>
<keyword evidence="5 7" id="KW-0408">Iron</keyword>
<dbReference type="InterPro" id="IPR000905">
    <property type="entry name" value="Gcp-like_dom"/>
</dbReference>
<dbReference type="EC" id="2.3.1.234" evidence="7"/>
<keyword evidence="1 7" id="KW-0963">Cytoplasm</keyword>
<feature type="domain" description="Gcp-like" evidence="8">
    <location>
        <begin position="30"/>
        <end position="75"/>
    </location>
</feature>
<comment type="subcellular location">
    <subcellularLocation>
        <location evidence="7">Cytoplasm</location>
    </subcellularLocation>
</comment>
<feature type="binding site" evidence="7">
    <location>
        <position position="168"/>
    </location>
    <ligand>
        <name>Fe cation</name>
        <dbReference type="ChEBI" id="CHEBI:24875"/>
    </ligand>
</feature>
<comment type="caution">
    <text evidence="7">Lacks conserved residue(s) required for the propagation of feature annotation.</text>
</comment>
<name>A0A1G2MI74_9BACT</name>
<evidence type="ECO:0000256" key="7">
    <source>
        <dbReference type="HAMAP-Rule" id="MF_01445"/>
    </source>
</evidence>
<dbReference type="STRING" id="1802306.A3C72_00450"/>
<dbReference type="GO" id="GO:0005737">
    <property type="term" value="C:cytoplasm"/>
    <property type="evidence" value="ECO:0007669"/>
    <property type="project" value="UniProtKB-SubCell"/>
</dbReference>
<feature type="binding site" evidence="7">
    <location>
        <position position="164"/>
    </location>
    <ligand>
        <name>Fe cation</name>
        <dbReference type="ChEBI" id="CHEBI:24875"/>
    </ligand>
</feature>
<gene>
    <name evidence="7" type="primary">tsaD</name>
    <name evidence="9" type="ORF">A3C72_00450</name>
</gene>
<feature type="binding site" evidence="7">
    <location>
        <position position="391"/>
    </location>
    <ligand>
        <name>Fe cation</name>
        <dbReference type="ChEBI" id="CHEBI:24875"/>
    </ligand>
</feature>
<evidence type="ECO:0000256" key="3">
    <source>
        <dbReference type="ARBA" id="ARBA00022694"/>
    </source>
</evidence>
<comment type="similarity">
    <text evidence="7">Belongs to the KAE1 / TsaD family.</text>
</comment>
<dbReference type="GO" id="GO:0005506">
    <property type="term" value="F:iron ion binding"/>
    <property type="evidence" value="ECO:0007669"/>
    <property type="project" value="UniProtKB-UniRule"/>
</dbReference>
<evidence type="ECO:0000259" key="8">
    <source>
        <dbReference type="Pfam" id="PF00814"/>
    </source>
</evidence>
<keyword evidence="6 7" id="KW-0012">Acyltransferase</keyword>
<dbReference type="SUPFAM" id="SSF53067">
    <property type="entry name" value="Actin-like ATPase domain"/>
    <property type="match status" value="3"/>
</dbReference>
<evidence type="ECO:0000256" key="2">
    <source>
        <dbReference type="ARBA" id="ARBA00022679"/>
    </source>
</evidence>
<dbReference type="InterPro" id="IPR043129">
    <property type="entry name" value="ATPase_NBD"/>
</dbReference>
<accession>A0A1G2MI74</accession>
<dbReference type="EMBL" id="MHRK01000034">
    <property type="protein sequence ID" value="OHA23424.1"/>
    <property type="molecule type" value="Genomic_DNA"/>
</dbReference>
<dbReference type="GO" id="GO:0061711">
    <property type="term" value="F:tRNA N(6)-L-threonylcarbamoyladenine synthase activity"/>
    <property type="evidence" value="ECO:0007669"/>
    <property type="project" value="UniProtKB-EC"/>
</dbReference>
<dbReference type="InterPro" id="IPR022450">
    <property type="entry name" value="TsaD"/>
</dbReference>
<organism evidence="9 10">
    <name type="scientific">Candidatus Taylorbacteria bacterium RIFCSPHIGHO2_02_FULL_43_32b</name>
    <dbReference type="NCBI Taxonomy" id="1802306"/>
    <lineage>
        <taxon>Bacteria</taxon>
        <taxon>Candidatus Tayloriibacteriota</taxon>
    </lineage>
</organism>
<proteinExistence type="inferred from homology"/>
<dbReference type="AlphaFoldDB" id="A0A1G2MI74"/>
<reference evidence="9 10" key="1">
    <citation type="journal article" date="2016" name="Nat. Commun.">
        <title>Thousands of microbial genomes shed light on interconnected biogeochemical processes in an aquifer system.</title>
        <authorList>
            <person name="Anantharaman K."/>
            <person name="Brown C.T."/>
            <person name="Hug L.A."/>
            <person name="Sharon I."/>
            <person name="Castelle C.J."/>
            <person name="Probst A.J."/>
            <person name="Thomas B.C."/>
            <person name="Singh A."/>
            <person name="Wilkins M.J."/>
            <person name="Karaoz U."/>
            <person name="Brodie E.L."/>
            <person name="Williams K.H."/>
            <person name="Hubbard S.S."/>
            <person name="Banfield J.F."/>
        </authorList>
    </citation>
    <scope>NUCLEOTIDE SEQUENCE [LARGE SCALE GENOMIC DNA]</scope>
</reference>
<dbReference type="Gene3D" id="3.30.420.40">
    <property type="match status" value="3"/>
</dbReference>
<evidence type="ECO:0000313" key="9">
    <source>
        <dbReference type="EMBL" id="OHA23424.1"/>
    </source>
</evidence>
<keyword evidence="2 7" id="KW-0808">Transferase</keyword>
<comment type="catalytic activity">
    <reaction evidence="7">
        <text>L-threonylcarbamoyladenylate + adenosine(37) in tRNA = N(6)-L-threonylcarbamoyladenosine(37) in tRNA + AMP + H(+)</text>
        <dbReference type="Rhea" id="RHEA:37059"/>
        <dbReference type="Rhea" id="RHEA-COMP:10162"/>
        <dbReference type="Rhea" id="RHEA-COMP:10163"/>
        <dbReference type="ChEBI" id="CHEBI:15378"/>
        <dbReference type="ChEBI" id="CHEBI:73682"/>
        <dbReference type="ChEBI" id="CHEBI:74411"/>
        <dbReference type="ChEBI" id="CHEBI:74418"/>
        <dbReference type="ChEBI" id="CHEBI:456215"/>
        <dbReference type="EC" id="2.3.1.234"/>
    </reaction>
</comment>
<feature type="binding site" evidence="7">
    <location>
        <position position="265"/>
    </location>
    <ligand>
        <name>substrate</name>
    </ligand>
</feature>
<evidence type="ECO:0000256" key="1">
    <source>
        <dbReference type="ARBA" id="ARBA00022490"/>
    </source>
</evidence>
<evidence type="ECO:0000256" key="4">
    <source>
        <dbReference type="ARBA" id="ARBA00022723"/>
    </source>
</evidence>
<sequence length="426" mass="46918">MIILGIETSCDETAISIVDTAEINGVFGVKILANEILSQIDLHRQYGGVFPMLAKREHAKNLVPLFLKALSNAQMLKTAPLNTEKTETEYSVYSNILKNIGIDERREPLLWENFFSEIPKIQKPKIDLIAVTEGPGLEPALWTGINFAKALSEIWKIPLTPINHMEGHIFASLLNENVQIAESPNYTISKQKPTPQPETVIHNSSFLIHTPRFPAIALLVSGGHTELIKMDNWFKYELIGSTRDDAVGEAFDKVARILGLPYPGGPEISRLAANWRESGKKGTGITLPRPMINSDDFDFSFSGIKTAVLYLTKKLGNLTSDLKEEIAAEFETAAVETLVAKTKKALTESDAKSLIVGGGVAANKFLRSSLKLMCENQNVDLFISQIAHSTDNALMIATAAAFREQKQVKTEKKEMKAIGNLTISNV</sequence>
<feature type="domain" description="Gcp-like" evidence="8">
    <location>
        <begin position="208"/>
        <end position="397"/>
    </location>
</feature>
<dbReference type="GO" id="GO:0002949">
    <property type="term" value="P:tRNA threonylcarbamoyladenosine modification"/>
    <property type="evidence" value="ECO:0007669"/>
    <property type="project" value="UniProtKB-UniRule"/>
</dbReference>
<comment type="cofactor">
    <cofactor evidence="7">
        <name>Fe(2+)</name>
        <dbReference type="ChEBI" id="CHEBI:29033"/>
    </cofactor>
    <text evidence="7">Binds 1 Fe(2+) ion per subunit.</text>
</comment>
<dbReference type="Proteomes" id="UP000177130">
    <property type="component" value="Unassembled WGS sequence"/>
</dbReference>
<dbReference type="HAMAP" id="MF_01445">
    <property type="entry name" value="TsaD"/>
    <property type="match status" value="1"/>
</dbReference>
<comment type="caution">
    <text evidence="9">The sequence shown here is derived from an EMBL/GenBank/DDBJ whole genome shotgun (WGS) entry which is preliminary data.</text>
</comment>
<feature type="domain" description="Gcp-like" evidence="8">
    <location>
        <begin position="120"/>
        <end position="177"/>
    </location>
</feature>
<dbReference type="FunFam" id="3.30.420.40:FF:000040">
    <property type="entry name" value="tRNA N6-adenosine threonylcarbamoyltransferase"/>
    <property type="match status" value="1"/>
</dbReference>
<dbReference type="PANTHER" id="PTHR11735:SF6">
    <property type="entry name" value="TRNA N6-ADENOSINE THREONYLCARBAMOYLTRANSFERASE, MITOCHONDRIAL"/>
    <property type="match status" value="1"/>
</dbReference>
<feature type="binding site" evidence="7">
    <location>
        <begin position="219"/>
        <end position="223"/>
    </location>
    <ligand>
        <name>substrate</name>
    </ligand>
</feature>
<feature type="binding site" evidence="7">
    <location>
        <position position="252"/>
    </location>
    <ligand>
        <name>substrate</name>
    </ligand>
</feature>
<keyword evidence="3 7" id="KW-0819">tRNA processing</keyword>
<evidence type="ECO:0000256" key="6">
    <source>
        <dbReference type="ARBA" id="ARBA00023315"/>
    </source>
</evidence>
<feature type="binding site" evidence="7">
    <location>
        <position position="363"/>
    </location>
    <ligand>
        <name>substrate</name>
    </ligand>
</feature>